<dbReference type="SMART" id="SM00369">
    <property type="entry name" value="LRR_TYP"/>
    <property type="match status" value="7"/>
</dbReference>
<dbReference type="PANTHER" id="PTHR24372">
    <property type="entry name" value="GLYCOPROTEIN HORMONE RECEPTOR"/>
    <property type="match status" value="1"/>
</dbReference>
<dbReference type="GO" id="GO:0005886">
    <property type="term" value="C:plasma membrane"/>
    <property type="evidence" value="ECO:0007669"/>
    <property type="project" value="UniProtKB-SubCell"/>
</dbReference>
<dbReference type="PROSITE" id="PS00237">
    <property type="entry name" value="G_PROTEIN_RECEP_F1_1"/>
    <property type="match status" value="1"/>
</dbReference>
<dbReference type="PROSITE" id="PS50262">
    <property type="entry name" value="G_PROTEIN_RECEP_F1_2"/>
    <property type="match status" value="1"/>
</dbReference>
<dbReference type="Pfam" id="PF13306">
    <property type="entry name" value="LRR_5"/>
    <property type="match status" value="1"/>
</dbReference>
<protein>
    <submittedName>
        <fullName evidence="16">G-protein coupled receptor GRL101</fullName>
    </submittedName>
</protein>
<feature type="domain" description="G-protein coupled receptors family 1 profile" evidence="15">
    <location>
        <begin position="481"/>
        <end position="655"/>
    </location>
</feature>
<dbReference type="SUPFAM" id="SSF57424">
    <property type="entry name" value="LDL receptor-like module"/>
    <property type="match status" value="2"/>
</dbReference>
<dbReference type="CDD" id="cd00112">
    <property type="entry name" value="LDLa"/>
    <property type="match status" value="2"/>
</dbReference>
<keyword evidence="17" id="KW-1185">Reference proteome</keyword>
<dbReference type="PANTHER" id="PTHR24372:SF77">
    <property type="entry name" value="G-PROTEIN COUPLED RECEPTORS FAMILY 1 PROFILE DOMAIN-CONTAINING PROTEIN"/>
    <property type="match status" value="1"/>
</dbReference>
<evidence type="ECO:0000256" key="5">
    <source>
        <dbReference type="ARBA" id="ARBA00022737"/>
    </source>
</evidence>
<evidence type="ECO:0000256" key="10">
    <source>
        <dbReference type="ARBA" id="ARBA00023170"/>
    </source>
</evidence>
<proteinExistence type="inferred from homology"/>
<evidence type="ECO:0000256" key="7">
    <source>
        <dbReference type="ARBA" id="ARBA00023040"/>
    </source>
</evidence>
<dbReference type="AlphaFoldDB" id="A0A210Q572"/>
<evidence type="ECO:0000256" key="11">
    <source>
        <dbReference type="ARBA" id="ARBA00023224"/>
    </source>
</evidence>
<comment type="caution">
    <text evidence="12">Lacks conserved residue(s) required for the propagation of feature annotation.</text>
</comment>
<dbReference type="GO" id="GO:0007189">
    <property type="term" value="P:adenylate cyclase-activating G protein-coupled receptor signaling pathway"/>
    <property type="evidence" value="ECO:0007669"/>
    <property type="project" value="TreeGrafter"/>
</dbReference>
<feature type="disulfide bond" evidence="12">
    <location>
        <begin position="115"/>
        <end position="127"/>
    </location>
</feature>
<comment type="subcellular location">
    <subcellularLocation>
        <location evidence="1">Cell membrane</location>
        <topology evidence="1">Multi-pass membrane protein</topology>
    </subcellularLocation>
</comment>
<evidence type="ECO:0000256" key="4">
    <source>
        <dbReference type="ARBA" id="ARBA00022692"/>
    </source>
</evidence>
<dbReference type="InterPro" id="IPR002172">
    <property type="entry name" value="LDrepeatLR_classA_rpt"/>
</dbReference>
<dbReference type="EMBL" id="NEDP02004986">
    <property type="protein sequence ID" value="OWF43884.1"/>
    <property type="molecule type" value="Genomic_DNA"/>
</dbReference>
<feature type="transmembrane region" description="Helical" evidence="14">
    <location>
        <begin position="503"/>
        <end position="525"/>
    </location>
</feature>
<feature type="disulfide bond" evidence="12">
    <location>
        <begin position="83"/>
        <end position="101"/>
    </location>
</feature>
<evidence type="ECO:0000256" key="2">
    <source>
        <dbReference type="ARBA" id="ARBA00022475"/>
    </source>
</evidence>
<evidence type="ECO:0000313" key="16">
    <source>
        <dbReference type="EMBL" id="OWF43884.1"/>
    </source>
</evidence>
<dbReference type="Proteomes" id="UP000242188">
    <property type="component" value="Unassembled WGS sequence"/>
</dbReference>
<evidence type="ECO:0000256" key="8">
    <source>
        <dbReference type="ARBA" id="ARBA00023136"/>
    </source>
</evidence>
<sequence length="655" mass="73194">MEIDDYEGCFGVCTPVEYVSNDLNNNDTEPVTKYLKCKNDLHYDPALQCLMNFDLTGEPIACRDLTHLENCEKFTCPEYYVKCPGSFCLHMRYICDGIGHCPHREDELDCESTNCTNHYRCRGGQPCVPFTYLCDGVRQCPMGDDELHCDVTCPTGCSCTTLAFVCDSEKEELHLNNITSAARSISMKTNMKNLTNHFPLSFPLLTTLVLHSCSLQVLRFQGQSIFKNTSALRHLDISSNHIQSLPDDIFTDITDLRTLILSNNPLASISGSVFSGLVALKTLHISHSNIRDLNIESNVFSELSSLEFLDLSANIISRLPNDKFSKLITLQTLILSNNPLLSIDVQAFSRLYSLSSLQLSHINSERILSGVFSGLQSLTILNLSSSGIRNLGQRCFHDLTNLETLDIQNNHFEVQEFMFDGLDNLQYLYADTYKMCCIKPKSVLDENCFAPADLISSCSNLIGSDFLRVCLWVIGLLALVGNIFVIIYRFVIDKGDLKKSQSIFVINLSISDLIMGIYMILIGSVDTYYSGNYVVHDSNWRQGTLCVTAGCLSVISSEMSTFAILMITIDRFIVIVFPLSLRKITWRTAALLCMMFWTVSVVLAIVPHTLFPSYFKGDSTLGRESASPSHSQADMFQGTSTLSQSSSDLTVCCFY</sequence>
<feature type="transmembrane region" description="Helical" evidence="14">
    <location>
        <begin position="562"/>
        <end position="581"/>
    </location>
</feature>
<dbReference type="Pfam" id="PF00001">
    <property type="entry name" value="7tm_1"/>
    <property type="match status" value="1"/>
</dbReference>
<evidence type="ECO:0000256" key="12">
    <source>
        <dbReference type="PROSITE-ProRule" id="PRU00124"/>
    </source>
</evidence>
<keyword evidence="2" id="KW-1003">Cell membrane</keyword>
<organism evidence="16 17">
    <name type="scientific">Mizuhopecten yessoensis</name>
    <name type="common">Japanese scallop</name>
    <name type="synonym">Patinopecten yessoensis</name>
    <dbReference type="NCBI Taxonomy" id="6573"/>
    <lineage>
        <taxon>Eukaryota</taxon>
        <taxon>Metazoa</taxon>
        <taxon>Spiralia</taxon>
        <taxon>Lophotrochozoa</taxon>
        <taxon>Mollusca</taxon>
        <taxon>Bivalvia</taxon>
        <taxon>Autobranchia</taxon>
        <taxon>Pteriomorphia</taxon>
        <taxon>Pectinida</taxon>
        <taxon>Pectinoidea</taxon>
        <taxon>Pectinidae</taxon>
        <taxon>Mizuhopecten</taxon>
    </lineage>
</organism>
<dbReference type="InterPro" id="IPR003591">
    <property type="entry name" value="Leu-rich_rpt_typical-subtyp"/>
</dbReference>
<dbReference type="SUPFAM" id="SSF52058">
    <property type="entry name" value="L domain-like"/>
    <property type="match status" value="1"/>
</dbReference>
<name>A0A210Q572_MIZYE</name>
<evidence type="ECO:0000259" key="15">
    <source>
        <dbReference type="PROSITE" id="PS50262"/>
    </source>
</evidence>
<evidence type="ECO:0000256" key="3">
    <source>
        <dbReference type="ARBA" id="ARBA00022614"/>
    </source>
</evidence>
<evidence type="ECO:0000313" key="17">
    <source>
        <dbReference type="Proteomes" id="UP000242188"/>
    </source>
</evidence>
<dbReference type="PROSITE" id="PS51450">
    <property type="entry name" value="LRR"/>
    <property type="match status" value="4"/>
</dbReference>
<keyword evidence="4 13" id="KW-0812">Transmembrane</keyword>
<keyword evidence="3" id="KW-0433">Leucine-rich repeat</keyword>
<keyword evidence="9 12" id="KW-1015">Disulfide bond</keyword>
<dbReference type="OrthoDB" id="10035376at2759"/>
<comment type="caution">
    <text evidence="16">The sequence shown here is derived from an EMBL/GenBank/DDBJ whole genome shotgun (WGS) entry which is preliminary data.</text>
</comment>
<dbReference type="InterPro" id="IPR023415">
    <property type="entry name" value="LDLR_class-A_CS"/>
</dbReference>
<keyword evidence="8 14" id="KW-0472">Membrane</keyword>
<feature type="disulfide bond" evidence="12">
    <location>
        <begin position="95"/>
        <end position="110"/>
    </location>
</feature>
<dbReference type="Pfam" id="PF13855">
    <property type="entry name" value="LRR_8"/>
    <property type="match status" value="1"/>
</dbReference>
<comment type="similarity">
    <text evidence="13">Belongs to the G-protein coupled receptor 1 family.</text>
</comment>
<dbReference type="InterPro" id="IPR036055">
    <property type="entry name" value="LDL_receptor-like_sf"/>
</dbReference>
<evidence type="ECO:0000256" key="6">
    <source>
        <dbReference type="ARBA" id="ARBA00022989"/>
    </source>
</evidence>
<evidence type="ECO:0000256" key="14">
    <source>
        <dbReference type="SAM" id="Phobius"/>
    </source>
</evidence>
<dbReference type="GO" id="GO:0009755">
    <property type="term" value="P:hormone-mediated signaling pathway"/>
    <property type="evidence" value="ECO:0007669"/>
    <property type="project" value="TreeGrafter"/>
</dbReference>
<dbReference type="InterPro" id="IPR001611">
    <property type="entry name" value="Leu-rich_rpt"/>
</dbReference>
<dbReference type="GO" id="GO:0008528">
    <property type="term" value="F:G protein-coupled peptide receptor activity"/>
    <property type="evidence" value="ECO:0007669"/>
    <property type="project" value="TreeGrafter"/>
</dbReference>
<feature type="disulfide bond" evidence="12">
    <location>
        <begin position="76"/>
        <end position="88"/>
    </location>
</feature>
<keyword evidence="6 14" id="KW-1133">Transmembrane helix</keyword>
<dbReference type="Gene3D" id="3.80.10.10">
    <property type="entry name" value="Ribonuclease Inhibitor"/>
    <property type="match status" value="2"/>
</dbReference>
<dbReference type="PROSITE" id="PS50068">
    <property type="entry name" value="LDLRA_2"/>
    <property type="match status" value="2"/>
</dbReference>
<dbReference type="SUPFAM" id="SSF81321">
    <property type="entry name" value="Family A G protein-coupled receptor-like"/>
    <property type="match status" value="1"/>
</dbReference>
<keyword evidence="5" id="KW-0677">Repeat</keyword>
<gene>
    <name evidence="16" type="ORF">KP79_PYT24625</name>
</gene>
<accession>A0A210Q572</accession>
<evidence type="ECO:0000256" key="9">
    <source>
        <dbReference type="ARBA" id="ARBA00023157"/>
    </source>
</evidence>
<reference evidence="16 17" key="1">
    <citation type="journal article" date="2017" name="Nat. Ecol. Evol.">
        <title>Scallop genome provides insights into evolution of bilaterian karyotype and development.</title>
        <authorList>
            <person name="Wang S."/>
            <person name="Zhang J."/>
            <person name="Jiao W."/>
            <person name="Li J."/>
            <person name="Xun X."/>
            <person name="Sun Y."/>
            <person name="Guo X."/>
            <person name="Huan P."/>
            <person name="Dong B."/>
            <person name="Zhang L."/>
            <person name="Hu X."/>
            <person name="Sun X."/>
            <person name="Wang J."/>
            <person name="Zhao C."/>
            <person name="Wang Y."/>
            <person name="Wang D."/>
            <person name="Huang X."/>
            <person name="Wang R."/>
            <person name="Lv J."/>
            <person name="Li Y."/>
            <person name="Zhang Z."/>
            <person name="Liu B."/>
            <person name="Lu W."/>
            <person name="Hui Y."/>
            <person name="Liang J."/>
            <person name="Zhou Z."/>
            <person name="Hou R."/>
            <person name="Li X."/>
            <person name="Liu Y."/>
            <person name="Li H."/>
            <person name="Ning X."/>
            <person name="Lin Y."/>
            <person name="Zhao L."/>
            <person name="Xing Q."/>
            <person name="Dou J."/>
            <person name="Li Y."/>
            <person name="Mao J."/>
            <person name="Guo H."/>
            <person name="Dou H."/>
            <person name="Li T."/>
            <person name="Mu C."/>
            <person name="Jiang W."/>
            <person name="Fu Q."/>
            <person name="Fu X."/>
            <person name="Miao Y."/>
            <person name="Liu J."/>
            <person name="Yu Q."/>
            <person name="Li R."/>
            <person name="Liao H."/>
            <person name="Li X."/>
            <person name="Kong Y."/>
            <person name="Jiang Z."/>
            <person name="Chourrout D."/>
            <person name="Li R."/>
            <person name="Bao Z."/>
        </authorList>
    </citation>
    <scope>NUCLEOTIDE SEQUENCE [LARGE SCALE GENOMIC DNA]</scope>
    <source>
        <strain evidence="16 17">PY_sf001</strain>
    </source>
</reference>
<evidence type="ECO:0000256" key="13">
    <source>
        <dbReference type="RuleBase" id="RU000688"/>
    </source>
</evidence>
<feature type="disulfide bond" evidence="12">
    <location>
        <begin position="134"/>
        <end position="149"/>
    </location>
</feature>
<dbReference type="SMART" id="SM00192">
    <property type="entry name" value="LDLa"/>
    <property type="match status" value="2"/>
</dbReference>
<dbReference type="InterPro" id="IPR032675">
    <property type="entry name" value="LRR_dom_sf"/>
</dbReference>
<feature type="transmembrane region" description="Helical" evidence="14">
    <location>
        <begin position="466"/>
        <end position="491"/>
    </location>
</feature>
<dbReference type="Gene3D" id="4.10.400.10">
    <property type="entry name" value="Low-density Lipoprotein Receptor"/>
    <property type="match status" value="2"/>
</dbReference>
<keyword evidence="10 13" id="KW-0675">Receptor</keyword>
<dbReference type="Gene3D" id="1.20.1070.10">
    <property type="entry name" value="Rhodopsin 7-helix transmembrane proteins"/>
    <property type="match status" value="1"/>
</dbReference>
<dbReference type="InterPro" id="IPR017452">
    <property type="entry name" value="GPCR_Rhodpsn_7TM"/>
</dbReference>
<dbReference type="PRINTS" id="PR00237">
    <property type="entry name" value="GPCRRHODOPSN"/>
</dbReference>
<dbReference type="PROSITE" id="PS01209">
    <property type="entry name" value="LDLRA_1"/>
    <property type="match status" value="1"/>
</dbReference>
<dbReference type="InterPro" id="IPR000276">
    <property type="entry name" value="GPCR_Rhodpsn"/>
</dbReference>
<feature type="transmembrane region" description="Helical" evidence="14">
    <location>
        <begin position="588"/>
        <end position="611"/>
    </location>
</feature>
<dbReference type="InterPro" id="IPR026906">
    <property type="entry name" value="LRR_5"/>
</dbReference>
<dbReference type="STRING" id="6573.A0A210Q572"/>
<keyword evidence="11 13" id="KW-0807">Transducer</keyword>
<evidence type="ECO:0000256" key="1">
    <source>
        <dbReference type="ARBA" id="ARBA00004651"/>
    </source>
</evidence>
<dbReference type="Pfam" id="PF00057">
    <property type="entry name" value="Ldl_recept_a"/>
    <property type="match status" value="1"/>
</dbReference>
<keyword evidence="7 13" id="KW-0297">G-protein coupled receptor</keyword>